<organism evidence="4 5">
    <name type="scientific">Magallana gigas</name>
    <name type="common">Pacific oyster</name>
    <name type="synonym">Crassostrea gigas</name>
    <dbReference type="NCBI Taxonomy" id="29159"/>
    <lineage>
        <taxon>Eukaryota</taxon>
        <taxon>Metazoa</taxon>
        <taxon>Spiralia</taxon>
        <taxon>Lophotrochozoa</taxon>
        <taxon>Mollusca</taxon>
        <taxon>Bivalvia</taxon>
        <taxon>Autobranchia</taxon>
        <taxon>Pteriomorphia</taxon>
        <taxon>Ostreida</taxon>
        <taxon>Ostreoidea</taxon>
        <taxon>Ostreidae</taxon>
        <taxon>Magallana</taxon>
    </lineage>
</organism>
<dbReference type="CDD" id="cd00063">
    <property type="entry name" value="FN3"/>
    <property type="match status" value="1"/>
</dbReference>
<dbReference type="EnsemblMetazoa" id="G27504.1">
    <property type="protein sequence ID" value="G27504.1:cds"/>
    <property type="gene ID" value="G27504"/>
</dbReference>
<reference evidence="4" key="1">
    <citation type="submission" date="2022-08" db="UniProtKB">
        <authorList>
            <consortium name="EnsemblMetazoa"/>
        </authorList>
    </citation>
    <scope>IDENTIFICATION</scope>
    <source>
        <strain evidence="4">05x7-T-G4-1.051#20</strain>
    </source>
</reference>
<keyword evidence="2" id="KW-0472">Membrane</keyword>
<accession>A0A8W8LDI6</accession>
<dbReference type="AlphaFoldDB" id="A0A8W8LDI6"/>
<dbReference type="Pfam" id="PF00041">
    <property type="entry name" value="fn3"/>
    <property type="match status" value="1"/>
</dbReference>
<evidence type="ECO:0000313" key="5">
    <source>
        <dbReference type="Proteomes" id="UP000005408"/>
    </source>
</evidence>
<feature type="transmembrane region" description="Helical" evidence="2">
    <location>
        <begin position="153"/>
        <end position="178"/>
    </location>
</feature>
<feature type="region of interest" description="Disordered" evidence="1">
    <location>
        <begin position="185"/>
        <end position="204"/>
    </location>
</feature>
<feature type="compositionally biased region" description="Basic and acidic residues" evidence="1">
    <location>
        <begin position="185"/>
        <end position="201"/>
    </location>
</feature>
<protein>
    <recommendedName>
        <fullName evidence="3">Fibronectin type-III domain-containing protein</fullName>
    </recommendedName>
</protein>
<sequence>MMGRLTRNAVNDFTISYNQTVVEQGDFGTYHLCVSNAFGEITVFLNVIPQTKPDMPRNAKIVCETTGAKVQWISSFNGGDMQSFTVTTMKGQYKESESDILADKGENRIHSTYIHNLQPSTMYMFYVSARNRRGVTSSENISCTTLTEHHRSFSIITGSAAAGGITLAIVVIVVVVLLRRFKKRDNHERNSDRDNHMRTNEDASNYTTLAERQENGQMYESLKNAETTGNRNICDKQMIDKNPKDLSAIYVNHSVKANNTEYINLSFST</sequence>
<dbReference type="SUPFAM" id="SSF49265">
    <property type="entry name" value="Fibronectin type III"/>
    <property type="match status" value="1"/>
</dbReference>
<name>A0A8W8LDI6_MAGGI</name>
<dbReference type="InterPro" id="IPR003961">
    <property type="entry name" value="FN3_dom"/>
</dbReference>
<evidence type="ECO:0000313" key="4">
    <source>
        <dbReference type="EnsemblMetazoa" id="G27504.1:cds"/>
    </source>
</evidence>
<keyword evidence="2" id="KW-1133">Transmembrane helix</keyword>
<dbReference type="Gene3D" id="2.60.40.10">
    <property type="entry name" value="Immunoglobulins"/>
    <property type="match status" value="1"/>
</dbReference>
<keyword evidence="5" id="KW-1185">Reference proteome</keyword>
<evidence type="ECO:0000259" key="3">
    <source>
        <dbReference type="Pfam" id="PF00041"/>
    </source>
</evidence>
<evidence type="ECO:0000256" key="1">
    <source>
        <dbReference type="SAM" id="MobiDB-lite"/>
    </source>
</evidence>
<dbReference type="InterPro" id="IPR013783">
    <property type="entry name" value="Ig-like_fold"/>
</dbReference>
<proteinExistence type="predicted"/>
<feature type="domain" description="Fibronectin type-III" evidence="3">
    <location>
        <begin position="56"/>
        <end position="142"/>
    </location>
</feature>
<keyword evidence="2" id="KW-0812">Transmembrane</keyword>
<dbReference type="InterPro" id="IPR036116">
    <property type="entry name" value="FN3_sf"/>
</dbReference>
<evidence type="ECO:0000256" key="2">
    <source>
        <dbReference type="SAM" id="Phobius"/>
    </source>
</evidence>
<dbReference type="Proteomes" id="UP000005408">
    <property type="component" value="Unassembled WGS sequence"/>
</dbReference>